<evidence type="ECO:0000313" key="3">
    <source>
        <dbReference type="Proteomes" id="UP000799757"/>
    </source>
</evidence>
<dbReference type="AlphaFoldDB" id="A0A6A6XZF9"/>
<protein>
    <submittedName>
        <fullName evidence="2">Uncharacterized protein</fullName>
    </submittedName>
</protein>
<sequence>MATVAANDAPPPGTILFLPSQQLVPSSSVLYSQIPNVNPVSRQANSKRPHIQPAFSYFMHPVLVLPSSTSPTPSPTPTTTIPFLPLVSLRSRGLEEARQEARQHHSTPASNPSRHILLNQTWCAADTASQAHDPDFTLFPQAELDPYSVRVAHKLFIRIDRAWSIEHACLTAYPPRRSSRDKGSEKALPNPRFFLSEHGLRRVVALYRARVGASELGSERGMVFALNAAAASLPAAEQLGMAGAKGDEEDKREGPSLEHREERAARQVDELTLEGLASKLGIARGEERGCQRDIAPVCKQAEILAGSGEERQEELLLSEPDWDGWGDWDIVHLDWAPKRRKRALWKDVEW</sequence>
<reference evidence="2" key="1">
    <citation type="journal article" date="2020" name="Stud. Mycol.">
        <title>101 Dothideomycetes genomes: a test case for predicting lifestyles and emergence of pathogens.</title>
        <authorList>
            <person name="Haridas S."/>
            <person name="Albert R."/>
            <person name="Binder M."/>
            <person name="Bloem J."/>
            <person name="Labutti K."/>
            <person name="Salamov A."/>
            <person name="Andreopoulos B."/>
            <person name="Baker S."/>
            <person name="Barry K."/>
            <person name="Bills G."/>
            <person name="Bluhm B."/>
            <person name="Cannon C."/>
            <person name="Castanera R."/>
            <person name="Culley D."/>
            <person name="Daum C."/>
            <person name="Ezra D."/>
            <person name="Gonzalez J."/>
            <person name="Henrissat B."/>
            <person name="Kuo A."/>
            <person name="Liang C."/>
            <person name="Lipzen A."/>
            <person name="Lutzoni F."/>
            <person name="Magnuson J."/>
            <person name="Mondo S."/>
            <person name="Nolan M."/>
            <person name="Ohm R."/>
            <person name="Pangilinan J."/>
            <person name="Park H.-J."/>
            <person name="Ramirez L."/>
            <person name="Alfaro M."/>
            <person name="Sun H."/>
            <person name="Tritt A."/>
            <person name="Yoshinaga Y."/>
            <person name="Zwiers L.-H."/>
            <person name="Turgeon B."/>
            <person name="Goodwin S."/>
            <person name="Spatafora J."/>
            <person name="Crous P."/>
            <person name="Grigoriev I."/>
        </authorList>
    </citation>
    <scope>NUCLEOTIDE SEQUENCE</scope>
    <source>
        <strain evidence="2">CBS 109.77</strain>
    </source>
</reference>
<proteinExistence type="predicted"/>
<name>A0A6A6XZF9_9PLEO</name>
<organism evidence="2 3">
    <name type="scientific">Melanomma pulvis-pyrius CBS 109.77</name>
    <dbReference type="NCBI Taxonomy" id="1314802"/>
    <lineage>
        <taxon>Eukaryota</taxon>
        <taxon>Fungi</taxon>
        <taxon>Dikarya</taxon>
        <taxon>Ascomycota</taxon>
        <taxon>Pezizomycotina</taxon>
        <taxon>Dothideomycetes</taxon>
        <taxon>Pleosporomycetidae</taxon>
        <taxon>Pleosporales</taxon>
        <taxon>Melanommataceae</taxon>
        <taxon>Melanomma</taxon>
    </lineage>
</organism>
<dbReference type="Proteomes" id="UP000799757">
    <property type="component" value="Unassembled WGS sequence"/>
</dbReference>
<dbReference type="EMBL" id="MU001738">
    <property type="protein sequence ID" value="KAF2801124.1"/>
    <property type="molecule type" value="Genomic_DNA"/>
</dbReference>
<keyword evidence="3" id="KW-1185">Reference proteome</keyword>
<feature type="region of interest" description="Disordered" evidence="1">
    <location>
        <begin position="241"/>
        <end position="262"/>
    </location>
</feature>
<gene>
    <name evidence="2" type="ORF">K505DRAFT_412418</name>
</gene>
<accession>A0A6A6XZF9</accession>
<evidence type="ECO:0000313" key="2">
    <source>
        <dbReference type="EMBL" id="KAF2801124.1"/>
    </source>
</evidence>
<evidence type="ECO:0000256" key="1">
    <source>
        <dbReference type="SAM" id="MobiDB-lite"/>
    </source>
</evidence>
<feature type="compositionally biased region" description="Basic and acidic residues" evidence="1">
    <location>
        <begin position="245"/>
        <end position="262"/>
    </location>
</feature>